<protein>
    <submittedName>
        <fullName evidence="2">Uncharacterized protein</fullName>
    </submittedName>
</protein>
<accession>A0AAD3E1E0</accession>
<sequence length="290" mass="31718">MSGYRKICKDEDTPRFEMPKASVTYDRHGRPVYGIVDMPSRPLLSIDFEKVKAAANASAMERPLCSPNGPRMEARKTLETEWARRQREAEEQQRPSLRSAGPIARYLKTSPENPLSSATTTTTTTTSDTDPQPTSAPGAAAAAGEKGILKGSKSQLPYSLQAHLGPGLVPLPAPPRPHLSRGGVGAPPLEREQRQFWEEGEGEEEWGCSSPSASCSPSPAAALPPLEVQEVQLEARWGEAQALRAELCRQYPHGVPRHVLSRLRCEDEVLLRLMDLPSLRTSYADINMGS</sequence>
<feature type="region of interest" description="Disordered" evidence="1">
    <location>
        <begin position="84"/>
        <end position="145"/>
    </location>
</feature>
<feature type="compositionally biased region" description="Low complexity" evidence="1">
    <location>
        <begin position="116"/>
        <end position="144"/>
    </location>
</feature>
<reference evidence="2 3" key="1">
    <citation type="journal article" date="2021" name="Sci. Rep.">
        <title>Genome sequencing of the multicellular alga Astrephomene provides insights into convergent evolution of germ-soma differentiation.</title>
        <authorList>
            <person name="Yamashita S."/>
            <person name="Yamamoto K."/>
            <person name="Matsuzaki R."/>
            <person name="Suzuki S."/>
            <person name="Yamaguchi H."/>
            <person name="Hirooka S."/>
            <person name="Minakuchi Y."/>
            <person name="Miyagishima S."/>
            <person name="Kawachi M."/>
            <person name="Toyoda A."/>
            <person name="Nozaki H."/>
        </authorList>
    </citation>
    <scope>NUCLEOTIDE SEQUENCE [LARGE SCALE GENOMIC DNA]</scope>
    <source>
        <strain evidence="2 3">NIES-4017</strain>
    </source>
</reference>
<comment type="caution">
    <text evidence="2">The sequence shown here is derived from an EMBL/GenBank/DDBJ whole genome shotgun (WGS) entry which is preliminary data.</text>
</comment>
<dbReference type="AlphaFoldDB" id="A0AAD3E1E0"/>
<proteinExistence type="predicted"/>
<feature type="compositionally biased region" description="Basic and acidic residues" evidence="1">
    <location>
        <begin position="84"/>
        <end position="93"/>
    </location>
</feature>
<evidence type="ECO:0000313" key="3">
    <source>
        <dbReference type="Proteomes" id="UP001054857"/>
    </source>
</evidence>
<organism evidence="2 3">
    <name type="scientific">Astrephomene gubernaculifera</name>
    <dbReference type="NCBI Taxonomy" id="47775"/>
    <lineage>
        <taxon>Eukaryota</taxon>
        <taxon>Viridiplantae</taxon>
        <taxon>Chlorophyta</taxon>
        <taxon>core chlorophytes</taxon>
        <taxon>Chlorophyceae</taxon>
        <taxon>CS clade</taxon>
        <taxon>Chlamydomonadales</taxon>
        <taxon>Astrephomenaceae</taxon>
        <taxon>Astrephomene</taxon>
    </lineage>
</organism>
<gene>
    <name evidence="2" type="ORF">Agub_g13437</name>
</gene>
<keyword evidence="3" id="KW-1185">Reference proteome</keyword>
<evidence type="ECO:0000313" key="2">
    <source>
        <dbReference type="EMBL" id="GFR51107.1"/>
    </source>
</evidence>
<dbReference type="Proteomes" id="UP001054857">
    <property type="component" value="Unassembled WGS sequence"/>
</dbReference>
<evidence type="ECO:0000256" key="1">
    <source>
        <dbReference type="SAM" id="MobiDB-lite"/>
    </source>
</evidence>
<name>A0AAD3E1E0_9CHLO</name>
<dbReference type="EMBL" id="BMAR01000045">
    <property type="protein sequence ID" value="GFR51107.1"/>
    <property type="molecule type" value="Genomic_DNA"/>
</dbReference>